<comment type="caution">
    <text evidence="5">The sequence shown here is derived from an EMBL/GenBank/DDBJ whole genome shotgun (WGS) entry which is preliminary data.</text>
</comment>
<proteinExistence type="predicted"/>
<keyword evidence="4" id="KW-0472">Membrane</keyword>
<dbReference type="Proteomes" id="UP001057481">
    <property type="component" value="Unassembled WGS sequence"/>
</dbReference>
<evidence type="ECO:0000256" key="3">
    <source>
        <dbReference type="ARBA" id="ARBA00022989"/>
    </source>
</evidence>
<comment type="subcellular location">
    <subcellularLocation>
        <location evidence="1">Membrane</location>
        <topology evidence="1">Multi-pass membrane protein</topology>
    </subcellularLocation>
</comment>
<evidence type="ECO:0000313" key="5">
    <source>
        <dbReference type="EMBL" id="MCM2437493.1"/>
    </source>
</evidence>
<evidence type="ECO:0000256" key="2">
    <source>
        <dbReference type="ARBA" id="ARBA00022692"/>
    </source>
</evidence>
<keyword evidence="2" id="KW-0812">Transmembrane</keyword>
<protein>
    <submittedName>
        <fullName evidence="5">DUF697 domain-containing protein</fullName>
    </submittedName>
</protein>
<dbReference type="Pfam" id="PF05128">
    <property type="entry name" value="DUF697"/>
    <property type="match status" value="1"/>
</dbReference>
<dbReference type="InterPro" id="IPR021147">
    <property type="entry name" value="DUF697"/>
</dbReference>
<dbReference type="EMBL" id="JAGMVS010000064">
    <property type="protein sequence ID" value="MCM2437493.1"/>
    <property type="molecule type" value="Genomic_DNA"/>
</dbReference>
<gene>
    <name evidence="5" type="ORF">KAK10_06180</name>
</gene>
<keyword evidence="3" id="KW-1133">Transmembrane helix</keyword>
<sequence>MNLNAKKLAKLDNKLLKKANLTGITNTSALKAVHTAAIAAAGVAASPIPFTDATLLVPIQSAMIAAIYRAYGNRISDGAIKGVLTAIATTSVARSVAGNIIKIIPGVGTVLGATMNASVAVAFTELMGLSIAAAFENDEIDNTNDLLNTISKATGFFKK</sequence>
<dbReference type="RefSeq" id="WP_205143551.1">
    <property type="nucleotide sequence ID" value="NZ_JAFBDN010000007.1"/>
</dbReference>
<evidence type="ECO:0000256" key="4">
    <source>
        <dbReference type="ARBA" id="ARBA00023136"/>
    </source>
</evidence>
<name>A0ABT0VI25_9LACO</name>
<reference evidence="5" key="1">
    <citation type="submission" date="2021-04" db="EMBL/GenBank/DDBJ databases">
        <title>Taxonomic assessment of Weissella genus.</title>
        <authorList>
            <person name="Fanelli F."/>
            <person name="Chieffi D."/>
            <person name="Dell'Aquila A."/>
            <person name="Gyu-Sung C."/>
            <person name="Franz C.M.A.P."/>
            <person name="Fusco V."/>
        </authorList>
    </citation>
    <scope>NUCLEOTIDE SEQUENCE</scope>
    <source>
        <strain evidence="5">LMG 25373</strain>
    </source>
</reference>
<accession>A0ABT0VI25</accession>
<evidence type="ECO:0000256" key="1">
    <source>
        <dbReference type="ARBA" id="ARBA00004141"/>
    </source>
</evidence>
<evidence type="ECO:0000313" key="6">
    <source>
        <dbReference type="Proteomes" id="UP001057481"/>
    </source>
</evidence>
<keyword evidence="6" id="KW-1185">Reference proteome</keyword>
<organism evidence="5 6">
    <name type="scientific">Periweissella beninensis</name>
    <dbReference type="NCBI Taxonomy" id="504936"/>
    <lineage>
        <taxon>Bacteria</taxon>
        <taxon>Bacillati</taxon>
        <taxon>Bacillota</taxon>
        <taxon>Bacilli</taxon>
        <taxon>Lactobacillales</taxon>
        <taxon>Lactobacillaceae</taxon>
        <taxon>Periweissella</taxon>
    </lineage>
</organism>